<evidence type="ECO:0000313" key="1">
    <source>
        <dbReference type="EMBL" id="CAG2245037.1"/>
    </source>
</evidence>
<reference evidence="1" key="1">
    <citation type="submission" date="2021-03" db="EMBL/GenBank/DDBJ databases">
        <authorList>
            <person name="Bekaert M."/>
        </authorList>
    </citation>
    <scope>NUCLEOTIDE SEQUENCE</scope>
</reference>
<comment type="caution">
    <text evidence="1">The sequence shown here is derived from an EMBL/GenBank/DDBJ whole genome shotgun (WGS) entry which is preliminary data.</text>
</comment>
<proteinExistence type="predicted"/>
<gene>
    <name evidence="1" type="ORF">MEDL_57061</name>
</gene>
<name>A0A8S3UI71_MYTED</name>
<evidence type="ECO:0000313" key="2">
    <source>
        <dbReference type="Proteomes" id="UP000683360"/>
    </source>
</evidence>
<dbReference type="EMBL" id="CAJPWZ010002756">
    <property type="protein sequence ID" value="CAG2245037.1"/>
    <property type="molecule type" value="Genomic_DNA"/>
</dbReference>
<dbReference type="OrthoDB" id="421276at2759"/>
<organism evidence="1 2">
    <name type="scientific">Mytilus edulis</name>
    <name type="common">Blue mussel</name>
    <dbReference type="NCBI Taxonomy" id="6550"/>
    <lineage>
        <taxon>Eukaryota</taxon>
        <taxon>Metazoa</taxon>
        <taxon>Spiralia</taxon>
        <taxon>Lophotrochozoa</taxon>
        <taxon>Mollusca</taxon>
        <taxon>Bivalvia</taxon>
        <taxon>Autobranchia</taxon>
        <taxon>Pteriomorphia</taxon>
        <taxon>Mytilida</taxon>
        <taxon>Mytiloidea</taxon>
        <taxon>Mytilidae</taxon>
        <taxon>Mytilinae</taxon>
        <taxon>Mytilus</taxon>
    </lineage>
</organism>
<keyword evidence="2" id="KW-1185">Reference proteome</keyword>
<protein>
    <submittedName>
        <fullName evidence="1">Uncharacterized protein</fullName>
    </submittedName>
</protein>
<sequence>MLDTYLLQIHKQKFNKYEVDSTCLLCQNGAEDRKHFLIQCVALDSIRSPFLKTLHEKTTEVVKDVNLTDAIFEQSDKLLSLILDCTGYQVIPPSRQEEFEACRCIKFAKEVKAPIKLETEVRSLGLATVMLAQCMGCLHKFRLESSPKVQGSKRYDINVRAVCAVWIAGKSDRLINNSTSNLANIWMHIRTNCVGGKVHNFCNRGSLHARCYGGALRMNLGPLWSCKLNLSVIFYTRHTRKGMLGEDTTIEEYKLKNSKESENVCVERIALVIQSTQIFLAGSPGDLISTS</sequence>
<dbReference type="Proteomes" id="UP000683360">
    <property type="component" value="Unassembled WGS sequence"/>
</dbReference>
<accession>A0A8S3UI71</accession>
<dbReference type="AlphaFoldDB" id="A0A8S3UI71"/>